<accession>A0A9Q0JSK6</accession>
<dbReference type="AlphaFoldDB" id="A0A9Q0JSK6"/>
<dbReference type="InterPro" id="IPR049087">
    <property type="entry name" value="TAF1C_beta-prop"/>
</dbReference>
<evidence type="ECO:0000313" key="2">
    <source>
        <dbReference type="EMBL" id="KAJ4851492.1"/>
    </source>
</evidence>
<dbReference type="Pfam" id="PF20641">
    <property type="entry name" value="TAF1C_beta-prop"/>
    <property type="match status" value="1"/>
</dbReference>
<dbReference type="GO" id="GO:0001164">
    <property type="term" value="F:RNA polymerase I core promoter sequence-specific DNA binding"/>
    <property type="evidence" value="ECO:0007669"/>
    <property type="project" value="TreeGrafter"/>
</dbReference>
<organism evidence="2 3">
    <name type="scientific">Turnera subulata</name>
    <dbReference type="NCBI Taxonomy" id="218843"/>
    <lineage>
        <taxon>Eukaryota</taxon>
        <taxon>Viridiplantae</taxon>
        <taxon>Streptophyta</taxon>
        <taxon>Embryophyta</taxon>
        <taxon>Tracheophyta</taxon>
        <taxon>Spermatophyta</taxon>
        <taxon>Magnoliopsida</taxon>
        <taxon>eudicotyledons</taxon>
        <taxon>Gunneridae</taxon>
        <taxon>Pentapetalae</taxon>
        <taxon>rosids</taxon>
        <taxon>fabids</taxon>
        <taxon>Malpighiales</taxon>
        <taxon>Passifloraceae</taxon>
        <taxon>Turnera</taxon>
    </lineage>
</organism>
<dbReference type="OrthoDB" id="2382881at2759"/>
<gene>
    <name evidence="2" type="ORF">Tsubulata_026242</name>
</gene>
<name>A0A9Q0JSK6_9ROSI</name>
<protein>
    <recommendedName>
        <fullName evidence="1">TAF1C beta-propeller domain-containing protein</fullName>
    </recommendedName>
</protein>
<evidence type="ECO:0000313" key="3">
    <source>
        <dbReference type="Proteomes" id="UP001141552"/>
    </source>
</evidence>
<dbReference type="Proteomes" id="UP001141552">
    <property type="component" value="Unassembled WGS sequence"/>
</dbReference>
<dbReference type="GO" id="GO:0001650">
    <property type="term" value="C:fibrillar center"/>
    <property type="evidence" value="ECO:0007669"/>
    <property type="project" value="TreeGrafter"/>
</dbReference>
<reference evidence="2" key="1">
    <citation type="submission" date="2022-02" db="EMBL/GenBank/DDBJ databases">
        <authorList>
            <person name="Henning P.M."/>
            <person name="McCubbin A.G."/>
            <person name="Shore J.S."/>
        </authorList>
    </citation>
    <scope>NUCLEOTIDE SEQUENCE</scope>
    <source>
        <strain evidence="2">F60SS</strain>
        <tissue evidence="2">Leaves</tissue>
    </source>
</reference>
<sequence>MFHEVEEADMVDEVEAANDNGIMDLSEEWKAIFPIGSVFDAPLLLSDPSSKSIIGPLLFNPKPHSLTLLFHSPSLSPPFLNPPPALSLPRFLSTSTTADHPVFPSTASYIDPSPFEPQDHNFPASLLLPYNRLQFLKCPGEGEKSDVVVFFPTGVDLDQVGFLLLSVKGKSLVASGDGKDEVFIASKKLGGQILRILVNPVCNSDSCCSDVIGCLLVYTLYSVHWFCVKVTASKVGERPVLGYLGCKVFKTCPVVGACWSPHLPEECVVLLEDGGLVLFDLEDYRCKVNYRGSRLKVSWDDSGKFRNCKWLGCEFSWHPRILVVARSDAVFLVDWRDEEFKVTCLAKIDMFGLYAPDQKQQFLAFSAVVFDRFYFVLASDTMLVLCDVRKPLHPVLQWAHGLDKPCYADVFRLSQLRSNATDNTHKWANESGYGIILGSFWNCEFGLFCYGPSLPTRKGPIASELLKISKSMYAWELPSDLLLSGHGCQCGNCLLREELLKDSLPEWVDWQQKRDLVLGFGILSNDLSSLPYDHDDEFGGFTLIRLMSSGKVESQGYSASWKMARKLGAAHRDPLLCSEDSFLYISGDGDYKFPKKYRYLKLDYLNGYLNGKLCQVLDSNMENSCKDHREDELFSPDIHEILCKKLEACGFTRFRTAPAIRLVFNDINLPTSVHEIALRRIWADLPVNILQLAFSSYSELVDLQLHRKKVPVEFLAVPDLTQLPPFLLRKPPSRSSRMPHVEQFDDNLLGPALPLPVLLTVHELRNGRPNSQEEIGTISPEAELSSQCREDKRTRSFSPGVELNNECSEVLEVAQEMAICNSKFEHDDDAVSLANNDDKYDVWVDSEKPKPFFLYHPVAFHHSSKGNNTVHSVHEDDRFSNLIAKVHKKSPISSDKVSLDHIDDLCLLDLKYEATLGVWREYDPTSTPVPDLQTVNCWGRLCFASILGIAGRRGLAGTILVHKVAGTANAAGLSLAEVAAEAKRASEMVPKMCTKSWVVVLEF</sequence>
<dbReference type="PANTHER" id="PTHR15319:SF1">
    <property type="entry name" value="TATA BOX-BINDING PROTEIN-ASSOCIATED FACTOR RNA POLYMERASE I SUBUNIT C"/>
    <property type="match status" value="1"/>
</dbReference>
<proteinExistence type="predicted"/>
<dbReference type="Gene3D" id="3.40.50.10440">
    <property type="entry name" value="Dihydroxyacetone kinase, domain 1"/>
    <property type="match status" value="1"/>
</dbReference>
<dbReference type="EMBL" id="JAKUCV010000046">
    <property type="protein sequence ID" value="KAJ4851492.1"/>
    <property type="molecule type" value="Genomic_DNA"/>
</dbReference>
<reference evidence="2" key="2">
    <citation type="journal article" date="2023" name="Plants (Basel)">
        <title>Annotation of the Turnera subulata (Passifloraceae) Draft Genome Reveals the S-Locus Evolved after the Divergence of Turneroideae from Passifloroideae in a Stepwise Manner.</title>
        <authorList>
            <person name="Henning P.M."/>
            <person name="Roalson E.H."/>
            <person name="Mir W."/>
            <person name="McCubbin A.G."/>
            <person name="Shore J.S."/>
        </authorList>
    </citation>
    <scope>NUCLEOTIDE SEQUENCE</scope>
    <source>
        <strain evidence="2">F60SS</strain>
    </source>
</reference>
<dbReference type="PANTHER" id="PTHR15319">
    <property type="entry name" value="TATA BOX-BINDING PROTEIN ASSOCIATED FACTOR RNA POLYMERASE I SUBUNIT C"/>
    <property type="match status" value="1"/>
</dbReference>
<dbReference type="InterPro" id="IPR036322">
    <property type="entry name" value="WD40_repeat_dom_sf"/>
</dbReference>
<feature type="domain" description="TAF1C beta-propeller" evidence="1">
    <location>
        <begin position="256"/>
        <end position="348"/>
    </location>
</feature>
<comment type="caution">
    <text evidence="2">The sequence shown here is derived from an EMBL/GenBank/DDBJ whole genome shotgun (WGS) entry which is preliminary data.</text>
</comment>
<dbReference type="SUPFAM" id="SSF50978">
    <property type="entry name" value="WD40 repeat-like"/>
    <property type="match status" value="1"/>
</dbReference>
<dbReference type="SUPFAM" id="SSF82549">
    <property type="entry name" value="DAK1/DegV-like"/>
    <property type="match status" value="1"/>
</dbReference>
<dbReference type="InterPro" id="IPR038801">
    <property type="entry name" value="TAF1C"/>
</dbReference>
<evidence type="ECO:0000259" key="1">
    <source>
        <dbReference type="Pfam" id="PF20641"/>
    </source>
</evidence>
<keyword evidence="3" id="KW-1185">Reference proteome</keyword>